<dbReference type="Pfam" id="PF00072">
    <property type="entry name" value="Response_reg"/>
    <property type="match status" value="1"/>
</dbReference>
<evidence type="ECO:0000256" key="8">
    <source>
        <dbReference type="PROSITE-ProRule" id="PRU00169"/>
    </source>
</evidence>
<dbReference type="Proteomes" id="UP000095544">
    <property type="component" value="Unassembled WGS sequence"/>
</dbReference>
<gene>
    <name evidence="12" type="primary">mprA_1</name>
    <name evidence="12" type="ORF">ERS852491_03096</name>
</gene>
<name>A0A174HHM8_9FIRM</name>
<dbReference type="PANTHER" id="PTHR48111">
    <property type="entry name" value="REGULATOR OF RPOS"/>
    <property type="match status" value="1"/>
</dbReference>
<proteinExistence type="predicted"/>
<keyword evidence="5 9" id="KW-0238">DNA-binding</keyword>
<evidence type="ECO:0000256" key="2">
    <source>
        <dbReference type="ARBA" id="ARBA00022553"/>
    </source>
</evidence>
<dbReference type="InterPro" id="IPR001867">
    <property type="entry name" value="OmpR/PhoB-type_DNA-bd"/>
</dbReference>
<accession>A0A174HHM8</accession>
<dbReference type="InterPro" id="IPR011006">
    <property type="entry name" value="CheY-like_superfamily"/>
</dbReference>
<dbReference type="SMART" id="SM00862">
    <property type="entry name" value="Trans_reg_C"/>
    <property type="match status" value="1"/>
</dbReference>
<evidence type="ECO:0000313" key="13">
    <source>
        <dbReference type="Proteomes" id="UP000095544"/>
    </source>
</evidence>
<evidence type="ECO:0000256" key="4">
    <source>
        <dbReference type="ARBA" id="ARBA00023015"/>
    </source>
</evidence>
<evidence type="ECO:0000256" key="5">
    <source>
        <dbReference type="ARBA" id="ARBA00023125"/>
    </source>
</evidence>
<dbReference type="CDD" id="cd00383">
    <property type="entry name" value="trans_reg_C"/>
    <property type="match status" value="1"/>
</dbReference>
<feature type="domain" description="Response regulatory" evidence="10">
    <location>
        <begin position="2"/>
        <end position="116"/>
    </location>
</feature>
<dbReference type="EMBL" id="CYZU01000030">
    <property type="protein sequence ID" value="CUO72415.1"/>
    <property type="molecule type" value="Genomic_DNA"/>
</dbReference>
<dbReference type="OrthoDB" id="9790442at2"/>
<dbReference type="Gene3D" id="3.40.50.2300">
    <property type="match status" value="1"/>
</dbReference>
<dbReference type="InterPro" id="IPR036388">
    <property type="entry name" value="WH-like_DNA-bd_sf"/>
</dbReference>
<evidence type="ECO:0000313" key="12">
    <source>
        <dbReference type="EMBL" id="CUO72415.1"/>
    </source>
</evidence>
<reference evidence="12 13" key="1">
    <citation type="submission" date="2015-09" db="EMBL/GenBank/DDBJ databases">
        <authorList>
            <consortium name="Pathogen Informatics"/>
        </authorList>
    </citation>
    <scope>NUCLEOTIDE SEQUENCE [LARGE SCALE GENOMIC DNA]</scope>
    <source>
        <strain evidence="12 13">2789STDY5834876</strain>
    </source>
</reference>
<dbReference type="Pfam" id="PF00486">
    <property type="entry name" value="Trans_reg_C"/>
    <property type="match status" value="1"/>
</dbReference>
<dbReference type="GO" id="GO:0005829">
    <property type="term" value="C:cytosol"/>
    <property type="evidence" value="ECO:0007669"/>
    <property type="project" value="TreeGrafter"/>
</dbReference>
<dbReference type="PANTHER" id="PTHR48111:SF22">
    <property type="entry name" value="REGULATOR OF RPOS"/>
    <property type="match status" value="1"/>
</dbReference>
<dbReference type="AlphaFoldDB" id="A0A174HHM8"/>
<evidence type="ECO:0000256" key="1">
    <source>
        <dbReference type="ARBA" id="ARBA00018672"/>
    </source>
</evidence>
<dbReference type="InterPro" id="IPR039420">
    <property type="entry name" value="WalR-like"/>
</dbReference>
<keyword evidence="2 8" id="KW-0597">Phosphoprotein</keyword>
<feature type="domain" description="OmpR/PhoB-type" evidence="11">
    <location>
        <begin position="125"/>
        <end position="223"/>
    </location>
</feature>
<feature type="DNA-binding region" description="OmpR/PhoB-type" evidence="9">
    <location>
        <begin position="125"/>
        <end position="223"/>
    </location>
</feature>
<dbReference type="SMART" id="SM00448">
    <property type="entry name" value="REC"/>
    <property type="match status" value="1"/>
</dbReference>
<comment type="function">
    <text evidence="7">May play the central regulatory role in sporulation. It may be an element of the effector pathway responsible for the activation of sporulation genes in response to nutritional stress. Spo0A may act in concert with spo0H (a sigma factor) to control the expression of some genes that are critical to the sporulation process.</text>
</comment>
<evidence type="ECO:0000259" key="11">
    <source>
        <dbReference type="PROSITE" id="PS51755"/>
    </source>
</evidence>
<dbReference type="SUPFAM" id="SSF52172">
    <property type="entry name" value="CheY-like"/>
    <property type="match status" value="1"/>
</dbReference>
<dbReference type="GO" id="GO:0000976">
    <property type="term" value="F:transcription cis-regulatory region binding"/>
    <property type="evidence" value="ECO:0007669"/>
    <property type="project" value="TreeGrafter"/>
</dbReference>
<dbReference type="PROSITE" id="PS50110">
    <property type="entry name" value="RESPONSE_REGULATORY"/>
    <property type="match status" value="1"/>
</dbReference>
<dbReference type="InterPro" id="IPR016032">
    <property type="entry name" value="Sig_transdc_resp-reg_C-effctor"/>
</dbReference>
<dbReference type="Gene3D" id="1.10.10.10">
    <property type="entry name" value="Winged helix-like DNA-binding domain superfamily/Winged helix DNA-binding domain"/>
    <property type="match status" value="1"/>
</dbReference>
<dbReference type="STRING" id="39482.ERS852491_03096"/>
<dbReference type="SUPFAM" id="SSF46894">
    <property type="entry name" value="C-terminal effector domain of the bipartite response regulators"/>
    <property type="match status" value="1"/>
</dbReference>
<dbReference type="GO" id="GO:0032993">
    <property type="term" value="C:protein-DNA complex"/>
    <property type="evidence" value="ECO:0007669"/>
    <property type="project" value="TreeGrafter"/>
</dbReference>
<dbReference type="Gene3D" id="6.10.250.690">
    <property type="match status" value="1"/>
</dbReference>
<keyword evidence="3" id="KW-0902">Two-component regulatory system</keyword>
<dbReference type="PROSITE" id="PS51755">
    <property type="entry name" value="OMPR_PHOB"/>
    <property type="match status" value="1"/>
</dbReference>
<feature type="modified residue" description="4-aspartylphosphate" evidence="8">
    <location>
        <position position="51"/>
    </location>
</feature>
<protein>
    <recommendedName>
        <fullName evidence="1">Stage 0 sporulation protein A homolog</fullName>
    </recommendedName>
</protein>
<dbReference type="GO" id="GO:0000156">
    <property type="term" value="F:phosphorelay response regulator activity"/>
    <property type="evidence" value="ECO:0007669"/>
    <property type="project" value="TreeGrafter"/>
</dbReference>
<dbReference type="RefSeq" id="WP_055154044.1">
    <property type="nucleotide sequence ID" value="NZ_CYZU01000030.1"/>
</dbReference>
<evidence type="ECO:0000256" key="6">
    <source>
        <dbReference type="ARBA" id="ARBA00023163"/>
    </source>
</evidence>
<evidence type="ECO:0000256" key="9">
    <source>
        <dbReference type="PROSITE-ProRule" id="PRU01091"/>
    </source>
</evidence>
<evidence type="ECO:0000256" key="7">
    <source>
        <dbReference type="ARBA" id="ARBA00024867"/>
    </source>
</evidence>
<evidence type="ECO:0000259" key="10">
    <source>
        <dbReference type="PROSITE" id="PS50110"/>
    </source>
</evidence>
<dbReference type="InterPro" id="IPR001789">
    <property type="entry name" value="Sig_transdc_resp-reg_receiver"/>
</dbReference>
<dbReference type="GO" id="GO:0006355">
    <property type="term" value="P:regulation of DNA-templated transcription"/>
    <property type="evidence" value="ECO:0007669"/>
    <property type="project" value="InterPro"/>
</dbReference>
<keyword evidence="6" id="KW-0804">Transcription</keyword>
<organism evidence="12 13">
    <name type="scientific">Faecalicatena contorta</name>
    <dbReference type="NCBI Taxonomy" id="39482"/>
    <lineage>
        <taxon>Bacteria</taxon>
        <taxon>Bacillati</taxon>
        <taxon>Bacillota</taxon>
        <taxon>Clostridia</taxon>
        <taxon>Lachnospirales</taxon>
        <taxon>Lachnospiraceae</taxon>
        <taxon>Faecalicatena</taxon>
    </lineage>
</organism>
<keyword evidence="4" id="KW-0805">Transcription regulation</keyword>
<sequence length="232" mass="26745">MHILIVEDDKELSQALQLQLKARNHTSDCCYKGSEALYFAMKNSYDLILLDRMLPEIDGLSILRSIRQNHINVPVILTTALDTVNDRIDGLDCGADDYLVKPYAIEELMARIRALSRRPGVLQEHQELHFSDLSFTPESRTLRCQEREAQLSGREALLMEYFLRNPEMVLAREQIFARVWGSDAAVEDGNLDTYIYFLRKHLKTLHSRSVISTIHGLGYRLESYYAQPVNRT</sequence>
<evidence type="ECO:0000256" key="3">
    <source>
        <dbReference type="ARBA" id="ARBA00023012"/>
    </source>
</evidence>